<accession>A0A6A7FRH2</accession>
<feature type="compositionally biased region" description="Low complexity" evidence="8">
    <location>
        <begin position="249"/>
        <end position="281"/>
    </location>
</feature>
<dbReference type="SUPFAM" id="SSF47616">
    <property type="entry name" value="GST C-terminal domain-like"/>
    <property type="match status" value="1"/>
</dbReference>
<dbReference type="Gene3D" id="1.20.1050.10">
    <property type="match status" value="1"/>
</dbReference>
<dbReference type="GO" id="GO:0001401">
    <property type="term" value="C:SAM complex"/>
    <property type="evidence" value="ECO:0007669"/>
    <property type="project" value="InterPro"/>
</dbReference>
<protein>
    <submittedName>
        <fullName evidence="11">Metaxin-1-like</fullName>
    </submittedName>
</protein>
<evidence type="ECO:0000256" key="1">
    <source>
        <dbReference type="ARBA" id="ARBA00004294"/>
    </source>
</evidence>
<dbReference type="EMBL" id="IACT01001873">
    <property type="protein sequence ID" value="LAC21191.1"/>
    <property type="molecule type" value="mRNA"/>
</dbReference>
<evidence type="ECO:0000256" key="4">
    <source>
        <dbReference type="ARBA" id="ARBA00022787"/>
    </source>
</evidence>
<dbReference type="GO" id="GO:0015031">
    <property type="term" value="P:protein transport"/>
    <property type="evidence" value="ECO:0007669"/>
    <property type="project" value="UniProtKB-KW"/>
</dbReference>
<dbReference type="AlphaFoldDB" id="A0A6A7FRH2"/>
<dbReference type="PANTHER" id="PTHR12289:SF41">
    <property type="entry name" value="FAILED AXON CONNECTIONS-RELATED"/>
    <property type="match status" value="1"/>
</dbReference>
<evidence type="ECO:0000259" key="9">
    <source>
        <dbReference type="Pfam" id="PF10568"/>
    </source>
</evidence>
<dbReference type="InterPro" id="IPR036282">
    <property type="entry name" value="Glutathione-S-Trfase_C_sf"/>
</dbReference>
<keyword evidence="6" id="KW-0496">Mitochondrion</keyword>
<keyword evidence="5" id="KW-0653">Protein transport</keyword>
<keyword evidence="7" id="KW-0472">Membrane</keyword>
<dbReference type="Pfam" id="PF17171">
    <property type="entry name" value="GST_C_6"/>
    <property type="match status" value="1"/>
</dbReference>
<dbReference type="GO" id="GO:0007005">
    <property type="term" value="P:mitochondrion organization"/>
    <property type="evidence" value="ECO:0007669"/>
    <property type="project" value="TreeGrafter"/>
</dbReference>
<evidence type="ECO:0000256" key="3">
    <source>
        <dbReference type="ARBA" id="ARBA00022448"/>
    </source>
</evidence>
<dbReference type="InterPro" id="IPR033468">
    <property type="entry name" value="Metaxin_GST"/>
</dbReference>
<proteinExistence type="evidence at transcript level"/>
<feature type="domain" description="Mitochondrial outer membrane transport complex Sam37/metaxin N-terminal" evidence="9">
    <location>
        <begin position="24"/>
        <end position="143"/>
    </location>
</feature>
<dbReference type="Pfam" id="PF10568">
    <property type="entry name" value="Tom37"/>
    <property type="match status" value="1"/>
</dbReference>
<evidence type="ECO:0000313" key="11">
    <source>
        <dbReference type="EMBL" id="LAC21191.1"/>
    </source>
</evidence>
<evidence type="ECO:0000256" key="2">
    <source>
        <dbReference type="ARBA" id="ARBA00009170"/>
    </source>
</evidence>
<evidence type="ECO:0000256" key="5">
    <source>
        <dbReference type="ARBA" id="ARBA00022927"/>
    </source>
</evidence>
<comment type="similarity">
    <text evidence="2">Belongs to the metaxin family.</text>
</comment>
<dbReference type="CDD" id="cd03078">
    <property type="entry name" value="GST_N_Metaxin1_like"/>
    <property type="match status" value="1"/>
</dbReference>
<organism evidence="11">
    <name type="scientific">Hirondellea gigas</name>
    <dbReference type="NCBI Taxonomy" id="1518452"/>
    <lineage>
        <taxon>Eukaryota</taxon>
        <taxon>Metazoa</taxon>
        <taxon>Ecdysozoa</taxon>
        <taxon>Arthropoda</taxon>
        <taxon>Crustacea</taxon>
        <taxon>Multicrustacea</taxon>
        <taxon>Malacostraca</taxon>
        <taxon>Eumalacostraca</taxon>
        <taxon>Peracarida</taxon>
        <taxon>Amphipoda</taxon>
        <taxon>Amphilochidea</taxon>
        <taxon>Lysianassida</taxon>
        <taxon>Lysianassidira</taxon>
        <taxon>Lysianassoidea</taxon>
        <taxon>Lysianassidae</taxon>
        <taxon>Hirondellea</taxon>
    </lineage>
</organism>
<feature type="region of interest" description="Disordered" evidence="8">
    <location>
        <begin position="242"/>
        <end position="284"/>
    </location>
</feature>
<comment type="subcellular location">
    <subcellularLocation>
        <location evidence="1">Mitochondrion outer membrane</location>
    </subcellularLocation>
</comment>
<evidence type="ECO:0000256" key="8">
    <source>
        <dbReference type="SAM" id="MobiDB-lite"/>
    </source>
</evidence>
<dbReference type="PANTHER" id="PTHR12289">
    <property type="entry name" value="METAXIN RELATED"/>
    <property type="match status" value="1"/>
</dbReference>
<dbReference type="InterPro" id="IPR050931">
    <property type="entry name" value="Mito_Protein_Transport_Metaxin"/>
</dbReference>
<name>A0A6A7FRH2_9CRUS</name>
<evidence type="ECO:0000259" key="10">
    <source>
        <dbReference type="Pfam" id="PF17171"/>
    </source>
</evidence>
<keyword evidence="3" id="KW-0813">Transport</keyword>
<keyword evidence="4" id="KW-1000">Mitochondrion outer membrane</keyword>
<reference evidence="11" key="1">
    <citation type="submission" date="2017-11" db="EMBL/GenBank/DDBJ databases">
        <title>The sensing device of the deep-sea amphipod.</title>
        <authorList>
            <person name="Kobayashi H."/>
            <person name="Nagahama T."/>
            <person name="Arai W."/>
            <person name="Sasagawa Y."/>
            <person name="Umeda M."/>
            <person name="Hayashi T."/>
            <person name="Nikaido I."/>
            <person name="Watanabe H."/>
            <person name="Oguri K."/>
            <person name="Kitazato H."/>
            <person name="Fujioka K."/>
            <person name="Kido Y."/>
            <person name="Takami H."/>
        </authorList>
    </citation>
    <scope>NUCLEOTIDE SEQUENCE</scope>
    <source>
        <tissue evidence="11">Whole body</tissue>
    </source>
</reference>
<feature type="domain" description="Metaxin glutathione S-transferase" evidence="10">
    <location>
        <begin position="172"/>
        <end position="232"/>
    </location>
</feature>
<evidence type="ECO:0000256" key="7">
    <source>
        <dbReference type="ARBA" id="ARBA00023136"/>
    </source>
</evidence>
<evidence type="ECO:0000256" key="6">
    <source>
        <dbReference type="ARBA" id="ARBA00023128"/>
    </source>
</evidence>
<dbReference type="InterPro" id="IPR019564">
    <property type="entry name" value="Sam37/metaxin_N"/>
</dbReference>
<sequence>MPEMELHVWEGEPEWGIPSMDLESLQMMLYVKFAGAPVTIIKSAMPASAPSRSLPVFTCSEGNYTNFDSMTTFLRKQNYSCDHDLSGRQCADVLAYGNLLKDKLYPALLYLWWVEPNNYTNVIHNWFYSRMRFPFKLWVPSNKHKVATQFIEALYDEPDNTVALETELLKHAQECLTMVSHRLGEKDYFFGQSPTAVDALLIPYLTLLLKVDLKVPVLQNHVKACPNLTRYVLKTLQKFFPNESGGGSSSSSSSKSRSSSNRPHGNTNSSSSTTNQQASTADSDFPNKKRNIAICAVLAAVANVTYAVATGLVQMQGTSKENRYLHN</sequence>